<dbReference type="SMART" id="SM00464">
    <property type="entry name" value="LON"/>
    <property type="match status" value="1"/>
</dbReference>
<dbReference type="PANTHER" id="PTHR46732:SF8">
    <property type="entry name" value="ATP-DEPENDENT PROTEASE LA (LON) DOMAIN PROTEIN"/>
    <property type="match status" value="1"/>
</dbReference>
<keyword evidence="2" id="KW-0645">Protease</keyword>
<evidence type="ECO:0000259" key="1">
    <source>
        <dbReference type="PROSITE" id="PS51787"/>
    </source>
</evidence>
<dbReference type="SUPFAM" id="SSF88697">
    <property type="entry name" value="PUA domain-like"/>
    <property type="match status" value="1"/>
</dbReference>
<dbReference type="GO" id="GO:0008233">
    <property type="term" value="F:peptidase activity"/>
    <property type="evidence" value="ECO:0007669"/>
    <property type="project" value="UniProtKB-KW"/>
</dbReference>
<evidence type="ECO:0000313" key="3">
    <source>
        <dbReference type="Proteomes" id="UP000185812"/>
    </source>
</evidence>
<organism evidence="2 3">
    <name type="scientific">Rhodothermus profundi</name>
    <dbReference type="NCBI Taxonomy" id="633813"/>
    <lineage>
        <taxon>Bacteria</taxon>
        <taxon>Pseudomonadati</taxon>
        <taxon>Rhodothermota</taxon>
        <taxon>Rhodothermia</taxon>
        <taxon>Rhodothermales</taxon>
        <taxon>Rhodothermaceae</taxon>
        <taxon>Rhodothermus</taxon>
    </lineage>
</organism>
<reference evidence="3" key="1">
    <citation type="submission" date="2016-11" db="EMBL/GenBank/DDBJ databases">
        <authorList>
            <person name="Varghese N."/>
            <person name="Submissions S."/>
        </authorList>
    </citation>
    <scope>NUCLEOTIDE SEQUENCE [LARGE SCALE GENOMIC DNA]</scope>
    <source>
        <strain evidence="3">DSM 22212</strain>
    </source>
</reference>
<dbReference type="GO" id="GO:0006508">
    <property type="term" value="P:proteolysis"/>
    <property type="evidence" value="ECO:0007669"/>
    <property type="project" value="UniProtKB-KW"/>
</dbReference>
<dbReference type="AlphaFoldDB" id="A0A1M6WS05"/>
<keyword evidence="3" id="KW-1185">Reference proteome</keyword>
<accession>A0A1M6WS05</accession>
<evidence type="ECO:0000313" key="2">
    <source>
        <dbReference type="EMBL" id="SHK96498.1"/>
    </source>
</evidence>
<name>A0A1M6WS05_9BACT</name>
<dbReference type="PANTHER" id="PTHR46732">
    <property type="entry name" value="ATP-DEPENDENT PROTEASE LA (LON) DOMAIN PROTEIN"/>
    <property type="match status" value="1"/>
</dbReference>
<proteinExistence type="predicted"/>
<dbReference type="InterPro" id="IPR015947">
    <property type="entry name" value="PUA-like_sf"/>
</dbReference>
<protein>
    <submittedName>
        <fullName evidence="2">ATP-dependent Lon protease</fullName>
    </submittedName>
</protein>
<dbReference type="InterPro" id="IPR003111">
    <property type="entry name" value="Lon_prtase_N"/>
</dbReference>
<gene>
    <name evidence="2" type="ORF">SAMN04488087_2406</name>
</gene>
<keyword evidence="2" id="KW-0378">Hydrolase</keyword>
<dbReference type="PROSITE" id="PS51787">
    <property type="entry name" value="LON_N"/>
    <property type="match status" value="1"/>
</dbReference>
<dbReference type="STRING" id="633813.SAMN04488087_2406"/>
<dbReference type="Pfam" id="PF02190">
    <property type="entry name" value="LON_substr_bdg"/>
    <property type="match status" value="1"/>
</dbReference>
<dbReference type="EMBL" id="FRAU01000009">
    <property type="protein sequence ID" value="SHK96498.1"/>
    <property type="molecule type" value="Genomic_DNA"/>
</dbReference>
<dbReference type="Proteomes" id="UP000185812">
    <property type="component" value="Unassembled WGS sequence"/>
</dbReference>
<dbReference type="OrthoDB" id="25394at2"/>
<dbReference type="RefSeq" id="WP_072716213.1">
    <property type="nucleotide sequence ID" value="NZ_FRAU01000009.1"/>
</dbReference>
<dbReference type="Gene3D" id="2.30.130.40">
    <property type="entry name" value="LON domain-like"/>
    <property type="match status" value="1"/>
</dbReference>
<feature type="domain" description="Lon N-terminal" evidence="1">
    <location>
        <begin position="3"/>
        <end position="184"/>
    </location>
</feature>
<sequence>MLIERLPLFPLEVVLYPGEQLPLHIFEPRYRMLMARCLEENRQFGIVLAEAGKLAQVGSLARITQVLARYADGRMDILVTGEERFRIVQLYSDQPYLTADVEQIVEPWQTPERALRERLITQHMRLLELVGRTVRPSIYQNVRYLSYRIAPNAGLTVQQQQEVLELLTENERVAYLVAHLERLLPQVEQMEAVRRRVQSNGHFPEDRSSKPSK</sequence>
<dbReference type="InterPro" id="IPR046336">
    <property type="entry name" value="Lon_prtase_N_sf"/>
</dbReference>